<protein>
    <recommendedName>
        <fullName evidence="4">Glycosyltransferase RgtA/B/C/D-like domain-containing protein</fullName>
    </recommendedName>
</protein>
<dbReference type="AlphaFoldDB" id="A0A6N8FUL1"/>
<organism evidence="2 3">
    <name type="scientific">Gloeocapsopsis dulcis AAB1 = 1H9</name>
    <dbReference type="NCBI Taxonomy" id="1433147"/>
    <lineage>
        <taxon>Bacteria</taxon>
        <taxon>Bacillati</taxon>
        <taxon>Cyanobacteriota</taxon>
        <taxon>Cyanophyceae</taxon>
        <taxon>Oscillatoriophycideae</taxon>
        <taxon>Chroococcales</taxon>
        <taxon>Chroococcaceae</taxon>
        <taxon>Gloeocapsopsis</taxon>
        <taxon>Gloeocapsopsis dulcis</taxon>
    </lineage>
</organism>
<dbReference type="OrthoDB" id="495800at2"/>
<keyword evidence="3" id="KW-1185">Reference proteome</keyword>
<sequence length="239" mass="27420">MPLSSLIKQWIINFSSVFFDLNFNHTNAYLTIPILILEIYSIYFVCQKSPQQVWLFILTLVGFTAIALALPDLLWGGRRSSVSRYLIPCYLGIHLAVAYLITTQIISASFSQRKIWQIITAMLISGGVISCAISSQAVVWWNKYDSYDNPQIARIINQADHPLLISDPGVSFGYILSLSYLLVPEVQLLLFSEPSVTEISTDAQNIFLYRPSQKLRNQLEKRYTVVPIQEYNNFWRLER</sequence>
<evidence type="ECO:0000313" key="3">
    <source>
        <dbReference type="Proteomes" id="UP000441797"/>
    </source>
</evidence>
<name>A0A6N8FUL1_9CHRO</name>
<keyword evidence="1" id="KW-0812">Transmembrane</keyword>
<feature type="transmembrane region" description="Helical" evidence="1">
    <location>
        <begin position="85"/>
        <end position="106"/>
    </location>
</feature>
<evidence type="ECO:0000313" key="2">
    <source>
        <dbReference type="EMBL" id="MUL36282.1"/>
    </source>
</evidence>
<comment type="caution">
    <text evidence="2">The sequence shown here is derived from an EMBL/GenBank/DDBJ whole genome shotgun (WGS) entry which is preliminary data.</text>
</comment>
<keyword evidence="1" id="KW-0472">Membrane</keyword>
<evidence type="ECO:0000256" key="1">
    <source>
        <dbReference type="SAM" id="Phobius"/>
    </source>
</evidence>
<dbReference type="RefSeq" id="WP_105219317.1">
    <property type="nucleotide sequence ID" value="NZ_CAWNSU010000033.1"/>
</dbReference>
<proteinExistence type="predicted"/>
<feature type="transmembrane region" description="Helical" evidence="1">
    <location>
        <begin position="172"/>
        <end position="191"/>
    </location>
</feature>
<feature type="transmembrane region" description="Helical" evidence="1">
    <location>
        <begin position="53"/>
        <end position="73"/>
    </location>
</feature>
<feature type="transmembrane region" description="Helical" evidence="1">
    <location>
        <begin position="118"/>
        <end position="141"/>
    </location>
</feature>
<feature type="transmembrane region" description="Helical" evidence="1">
    <location>
        <begin position="28"/>
        <end position="46"/>
    </location>
</feature>
<evidence type="ECO:0008006" key="4">
    <source>
        <dbReference type="Google" id="ProtNLM"/>
    </source>
</evidence>
<reference evidence="2 3" key="1">
    <citation type="journal article" date="2019" name="Front. Microbiol.">
        <title>Genomic Features for Desiccation Tolerance and Sugar Biosynthesis in the Extremophile Gloeocapsopsis sp. UTEX B3054.</title>
        <authorList>
            <person name="Urrejola C."/>
            <person name="Alcorta J."/>
            <person name="Salas L."/>
            <person name="Vasquez M."/>
            <person name="Polz M.F."/>
            <person name="Vicuna R."/>
            <person name="Diez B."/>
        </authorList>
    </citation>
    <scope>NUCLEOTIDE SEQUENCE [LARGE SCALE GENOMIC DNA]</scope>
    <source>
        <strain evidence="2 3">1H9</strain>
    </source>
</reference>
<accession>A0A6N8FUL1</accession>
<dbReference type="EMBL" id="NAPY01000009">
    <property type="protein sequence ID" value="MUL36282.1"/>
    <property type="molecule type" value="Genomic_DNA"/>
</dbReference>
<dbReference type="Proteomes" id="UP000441797">
    <property type="component" value="Unassembled WGS sequence"/>
</dbReference>
<gene>
    <name evidence="2" type="ORF">BWI75_07965</name>
</gene>
<keyword evidence="1" id="KW-1133">Transmembrane helix</keyword>